<feature type="compositionally biased region" description="Low complexity" evidence="1">
    <location>
        <begin position="33"/>
        <end position="49"/>
    </location>
</feature>
<keyword evidence="3" id="KW-1185">Reference proteome</keyword>
<gene>
    <name evidence="2" type="ORF">ElyMa_003966600</name>
</gene>
<accession>A0AAV4FYI0</accession>
<organism evidence="2 3">
    <name type="scientific">Elysia marginata</name>
    <dbReference type="NCBI Taxonomy" id="1093978"/>
    <lineage>
        <taxon>Eukaryota</taxon>
        <taxon>Metazoa</taxon>
        <taxon>Spiralia</taxon>
        <taxon>Lophotrochozoa</taxon>
        <taxon>Mollusca</taxon>
        <taxon>Gastropoda</taxon>
        <taxon>Heterobranchia</taxon>
        <taxon>Euthyneura</taxon>
        <taxon>Panpulmonata</taxon>
        <taxon>Sacoglossa</taxon>
        <taxon>Placobranchoidea</taxon>
        <taxon>Plakobranchidae</taxon>
        <taxon>Elysia</taxon>
    </lineage>
</organism>
<feature type="compositionally biased region" description="Polar residues" evidence="1">
    <location>
        <begin position="81"/>
        <end position="95"/>
    </location>
</feature>
<dbReference type="Proteomes" id="UP000762676">
    <property type="component" value="Unassembled WGS sequence"/>
</dbReference>
<proteinExistence type="predicted"/>
<comment type="caution">
    <text evidence="2">The sequence shown here is derived from an EMBL/GenBank/DDBJ whole genome shotgun (WGS) entry which is preliminary data.</text>
</comment>
<protein>
    <recommendedName>
        <fullName evidence="4">Condensin complex subunit 1 C-terminal domain-containing protein</fullName>
    </recommendedName>
</protein>
<dbReference type="EMBL" id="BMAT01008075">
    <property type="protein sequence ID" value="GFR77376.1"/>
    <property type="molecule type" value="Genomic_DNA"/>
</dbReference>
<evidence type="ECO:0000313" key="2">
    <source>
        <dbReference type="EMBL" id="GFR77376.1"/>
    </source>
</evidence>
<reference evidence="2 3" key="1">
    <citation type="journal article" date="2021" name="Elife">
        <title>Chloroplast acquisition without the gene transfer in kleptoplastic sea slugs, Plakobranchus ocellatus.</title>
        <authorList>
            <person name="Maeda T."/>
            <person name="Takahashi S."/>
            <person name="Yoshida T."/>
            <person name="Shimamura S."/>
            <person name="Takaki Y."/>
            <person name="Nagai Y."/>
            <person name="Toyoda A."/>
            <person name="Suzuki Y."/>
            <person name="Arimoto A."/>
            <person name="Ishii H."/>
            <person name="Satoh N."/>
            <person name="Nishiyama T."/>
            <person name="Hasebe M."/>
            <person name="Maruyama T."/>
            <person name="Minagawa J."/>
            <person name="Obokata J."/>
            <person name="Shigenobu S."/>
        </authorList>
    </citation>
    <scope>NUCLEOTIDE SEQUENCE [LARGE SCALE GENOMIC DNA]</scope>
</reference>
<feature type="region of interest" description="Disordered" evidence="1">
    <location>
        <begin position="31"/>
        <end position="133"/>
    </location>
</feature>
<sequence>MMMMAYQTLDEFIGDCDQYTQPIYEDLAEESYTTTKQASATTTTTTTSTLYETNRPAVTVEPPYQRSTPVQVDDNHIPEYSTYSSGVKNNKSSHQYLDRSPKSSRTQRHRRTRRRHTDLSQQQQQQQQQRESCRRENCISTIQAFLDTTYVPNEQIKMSAVSALTSMCLLHDLNPSVCRALVRFYLTNLQH</sequence>
<name>A0AAV4FYI0_9GAST</name>
<evidence type="ECO:0000313" key="3">
    <source>
        <dbReference type="Proteomes" id="UP000762676"/>
    </source>
</evidence>
<evidence type="ECO:0008006" key="4">
    <source>
        <dbReference type="Google" id="ProtNLM"/>
    </source>
</evidence>
<dbReference type="AlphaFoldDB" id="A0AAV4FYI0"/>
<feature type="compositionally biased region" description="Basic residues" evidence="1">
    <location>
        <begin position="105"/>
        <end position="116"/>
    </location>
</feature>
<evidence type="ECO:0000256" key="1">
    <source>
        <dbReference type="SAM" id="MobiDB-lite"/>
    </source>
</evidence>